<dbReference type="Proteomes" id="UP000680866">
    <property type="component" value="Chromosome"/>
</dbReference>
<keyword evidence="2" id="KW-0812">Transmembrane</keyword>
<dbReference type="PANTHER" id="PTHR30487">
    <property type="entry name" value="TYPE 4 PREPILIN-LIKE PROTEINS LEADER PEPTIDE-PROCESSING ENZYME"/>
    <property type="match status" value="1"/>
</dbReference>
<dbReference type="PANTHER" id="PTHR30487:SF0">
    <property type="entry name" value="PREPILIN LEADER PEPTIDASE_N-METHYLTRANSFERASE-RELATED"/>
    <property type="match status" value="1"/>
</dbReference>
<feature type="transmembrane region" description="Helical" evidence="2">
    <location>
        <begin position="206"/>
        <end position="232"/>
    </location>
</feature>
<dbReference type="InterPro" id="IPR000045">
    <property type="entry name" value="Prepilin_IV_endopep_pep"/>
</dbReference>
<evidence type="ECO:0000313" key="4">
    <source>
        <dbReference type="EMBL" id="BCJ65263.1"/>
    </source>
</evidence>
<feature type="transmembrane region" description="Helical" evidence="2">
    <location>
        <begin position="88"/>
        <end position="108"/>
    </location>
</feature>
<dbReference type="Pfam" id="PF01478">
    <property type="entry name" value="Peptidase_A24"/>
    <property type="match status" value="1"/>
</dbReference>
<keyword evidence="5" id="KW-1185">Reference proteome</keyword>
<name>A0A810N0E6_9ACTN</name>
<keyword evidence="2" id="KW-1133">Transmembrane helix</keyword>
<comment type="similarity">
    <text evidence="1">Belongs to the peptidase A24 family.</text>
</comment>
<feature type="transmembrane region" description="Helical" evidence="2">
    <location>
        <begin position="163"/>
        <end position="185"/>
    </location>
</feature>
<dbReference type="GO" id="GO:0005886">
    <property type="term" value="C:plasma membrane"/>
    <property type="evidence" value="ECO:0007669"/>
    <property type="project" value="TreeGrafter"/>
</dbReference>
<feature type="transmembrane region" description="Helical" evidence="2">
    <location>
        <begin position="114"/>
        <end position="131"/>
    </location>
</feature>
<dbReference type="InterPro" id="IPR050882">
    <property type="entry name" value="Prepilin_peptidase/N-MTase"/>
</dbReference>
<proteinExistence type="inferred from homology"/>
<evidence type="ECO:0000313" key="5">
    <source>
        <dbReference type="Proteomes" id="UP000680866"/>
    </source>
</evidence>
<feature type="domain" description="Prepilin type IV endopeptidase peptidase" evidence="3">
    <location>
        <begin position="118"/>
        <end position="227"/>
    </location>
</feature>
<keyword evidence="2" id="KW-0472">Membrane</keyword>
<accession>A0A810N0E6</accession>
<organism evidence="4 5">
    <name type="scientific">Polymorphospora rubra</name>
    <dbReference type="NCBI Taxonomy" id="338584"/>
    <lineage>
        <taxon>Bacteria</taxon>
        <taxon>Bacillati</taxon>
        <taxon>Actinomycetota</taxon>
        <taxon>Actinomycetes</taxon>
        <taxon>Micromonosporales</taxon>
        <taxon>Micromonosporaceae</taxon>
        <taxon>Polymorphospora</taxon>
    </lineage>
</organism>
<sequence>MSLAGTHPVRAGTAEVRTIRWPVRLLRVLTLTPLLRAVVATESVPAGETRREDCPNCAAPVGLDGTVGVLLPTGRCDRCGTRVGAPTLLVELAVVVAGVSLVLAGQPVLTTLAFAWWAACAVALTFVDVAVHRLPDRLTWTATAGTWTLLTLAAVAGQDPTRLVRALCAGTAVAALFAFTTLLLGRRGFGLGDAKLVLSSAAVLGWLGWGALVAGLLLAFVASAVCALALMAAGRVRWSGHLPFGPFIVLGTFAGMAVG</sequence>
<protein>
    <submittedName>
        <fullName evidence="4">Prepilin peptidase</fullName>
    </submittedName>
</protein>
<evidence type="ECO:0000256" key="2">
    <source>
        <dbReference type="SAM" id="Phobius"/>
    </source>
</evidence>
<dbReference type="AlphaFoldDB" id="A0A810N0E6"/>
<dbReference type="EMBL" id="AP023359">
    <property type="protein sequence ID" value="BCJ65263.1"/>
    <property type="molecule type" value="Genomic_DNA"/>
</dbReference>
<feature type="transmembrane region" description="Helical" evidence="2">
    <location>
        <begin position="238"/>
        <end position="258"/>
    </location>
</feature>
<dbReference type="KEGG" id="pry:Prubr_22840"/>
<dbReference type="GO" id="GO:0004190">
    <property type="term" value="F:aspartic-type endopeptidase activity"/>
    <property type="evidence" value="ECO:0007669"/>
    <property type="project" value="InterPro"/>
</dbReference>
<evidence type="ECO:0000256" key="1">
    <source>
        <dbReference type="ARBA" id="ARBA00005801"/>
    </source>
</evidence>
<evidence type="ECO:0000259" key="3">
    <source>
        <dbReference type="Pfam" id="PF01478"/>
    </source>
</evidence>
<reference evidence="4" key="1">
    <citation type="submission" date="2020-08" db="EMBL/GenBank/DDBJ databases">
        <title>Whole genome shotgun sequence of Polymorphospora rubra NBRC 101157.</title>
        <authorList>
            <person name="Komaki H."/>
            <person name="Tamura T."/>
        </authorList>
    </citation>
    <scope>NUCLEOTIDE SEQUENCE</scope>
    <source>
        <strain evidence="4">NBRC 101157</strain>
    </source>
</reference>
<dbReference type="GO" id="GO:0006465">
    <property type="term" value="P:signal peptide processing"/>
    <property type="evidence" value="ECO:0007669"/>
    <property type="project" value="TreeGrafter"/>
</dbReference>
<dbReference type="Gene3D" id="1.20.120.1220">
    <property type="match status" value="1"/>
</dbReference>
<feature type="transmembrane region" description="Helical" evidence="2">
    <location>
        <begin position="138"/>
        <end position="157"/>
    </location>
</feature>
<gene>
    <name evidence="4" type="ORF">Prubr_22840</name>
</gene>